<dbReference type="AlphaFoldDB" id="A0A7W4TKA6"/>
<reference evidence="2 3" key="2">
    <citation type="submission" date="2020-08" db="EMBL/GenBank/DDBJ databases">
        <authorList>
            <person name="Partida-Martinez L."/>
            <person name="Huntemann M."/>
            <person name="Clum A."/>
            <person name="Wang J."/>
            <person name="Palaniappan K."/>
            <person name="Ritter S."/>
            <person name="Chen I.-M."/>
            <person name="Stamatis D."/>
            <person name="Reddy T."/>
            <person name="O'Malley R."/>
            <person name="Daum C."/>
            <person name="Shapiro N."/>
            <person name="Ivanova N."/>
            <person name="Kyrpides N."/>
            <person name="Woyke T."/>
        </authorList>
    </citation>
    <scope>NUCLEOTIDE SEQUENCE [LARGE SCALE GENOMIC DNA]</scope>
    <source>
        <strain evidence="2 3">AS2.23</strain>
    </source>
</reference>
<sequence length="148" mass="15682">MEPIHLARTLALVNTALDGVVVGLGQRTYDLPGRGRRLAAQCGVAVAAGAVMAAADAVWDAATRDRTAPIDPDVIPAHESSLAIGHLVLSTACLPVWWFGRGLPERMRRGGNPRPNRTLALPLGLAYAAGAAPLWWAHARRRTDALTP</sequence>
<keyword evidence="1" id="KW-0472">Membrane</keyword>
<evidence type="ECO:0000313" key="3">
    <source>
        <dbReference type="Proteomes" id="UP000533269"/>
    </source>
</evidence>
<dbReference type="Proteomes" id="UP000533269">
    <property type="component" value="Unassembled WGS sequence"/>
</dbReference>
<evidence type="ECO:0000313" key="2">
    <source>
        <dbReference type="EMBL" id="MBB2900456.1"/>
    </source>
</evidence>
<dbReference type="EMBL" id="JACHVY010000001">
    <property type="protein sequence ID" value="MBB2900456.1"/>
    <property type="molecule type" value="Genomic_DNA"/>
</dbReference>
<protein>
    <submittedName>
        <fullName evidence="2">Uncharacterized protein</fullName>
    </submittedName>
</protein>
<gene>
    <name evidence="2" type="ORF">FHR75_001244</name>
</gene>
<accession>A0A7W4TKA6</accession>
<reference evidence="2 3" key="1">
    <citation type="submission" date="2020-08" db="EMBL/GenBank/DDBJ databases">
        <title>The Agave Microbiome: Exploring the role of microbial communities in plant adaptations to desert environments.</title>
        <authorList>
            <person name="Partida-Martinez L.P."/>
        </authorList>
    </citation>
    <scope>NUCLEOTIDE SEQUENCE [LARGE SCALE GENOMIC DNA]</scope>
    <source>
        <strain evidence="2 3">AS2.23</strain>
    </source>
</reference>
<dbReference type="RefSeq" id="WP_183390694.1">
    <property type="nucleotide sequence ID" value="NZ_JACHVY010000001.1"/>
</dbReference>
<comment type="caution">
    <text evidence="2">The sequence shown here is derived from an EMBL/GenBank/DDBJ whole genome shotgun (WGS) entry which is preliminary data.</text>
</comment>
<keyword evidence="1" id="KW-1133">Transmembrane helix</keyword>
<keyword evidence="1" id="KW-0812">Transmembrane</keyword>
<name>A0A7W4TKA6_KINRA</name>
<evidence type="ECO:0000256" key="1">
    <source>
        <dbReference type="SAM" id="Phobius"/>
    </source>
</evidence>
<feature type="transmembrane region" description="Helical" evidence="1">
    <location>
        <begin position="119"/>
        <end position="138"/>
    </location>
</feature>
<proteinExistence type="predicted"/>
<feature type="transmembrane region" description="Helical" evidence="1">
    <location>
        <begin position="38"/>
        <end position="62"/>
    </location>
</feature>
<organism evidence="2 3">
    <name type="scientific">Kineococcus radiotolerans</name>
    <dbReference type="NCBI Taxonomy" id="131568"/>
    <lineage>
        <taxon>Bacteria</taxon>
        <taxon>Bacillati</taxon>
        <taxon>Actinomycetota</taxon>
        <taxon>Actinomycetes</taxon>
        <taxon>Kineosporiales</taxon>
        <taxon>Kineosporiaceae</taxon>
        <taxon>Kineococcus</taxon>
    </lineage>
</organism>
<feature type="transmembrane region" description="Helical" evidence="1">
    <location>
        <begin position="82"/>
        <end position="99"/>
    </location>
</feature>